<dbReference type="EMBL" id="GL945438">
    <property type="protein sequence ID" value="EGO21979.1"/>
    <property type="molecule type" value="Genomic_DNA"/>
</dbReference>
<evidence type="ECO:0000313" key="2">
    <source>
        <dbReference type="EMBL" id="EGO21979.1"/>
    </source>
</evidence>
<dbReference type="Proteomes" id="UP000008064">
    <property type="component" value="Unassembled WGS sequence"/>
</dbReference>
<dbReference type="HOGENOM" id="CLU_2293413_0_0_1"/>
<dbReference type="AlphaFoldDB" id="F8P5U2"/>
<gene>
    <name evidence="2" type="ORF">SERLADRAFT_441202</name>
</gene>
<dbReference type="GeneID" id="18815503"/>
<reference evidence="2" key="1">
    <citation type="submission" date="2011-04" db="EMBL/GenBank/DDBJ databases">
        <title>Evolution of plant cell wall degrading machinery underlies the functional diversity of forest fungi.</title>
        <authorList>
            <consortium name="US DOE Joint Genome Institute (JGI-PGF)"/>
            <person name="Eastwood D.C."/>
            <person name="Floudas D."/>
            <person name="Binder M."/>
            <person name="Majcherczyk A."/>
            <person name="Schneider P."/>
            <person name="Aerts A."/>
            <person name="Asiegbu F.O."/>
            <person name="Baker S.E."/>
            <person name="Barry K."/>
            <person name="Bendiksby M."/>
            <person name="Blumentritt M."/>
            <person name="Coutinho P.M."/>
            <person name="Cullen D."/>
            <person name="Cullen D."/>
            <person name="Gathman A."/>
            <person name="Goodell B."/>
            <person name="Henrissat B."/>
            <person name="Ihrmark K."/>
            <person name="Kauserud H."/>
            <person name="Kohler A."/>
            <person name="LaButti K."/>
            <person name="Lapidus A."/>
            <person name="Lavin J.L."/>
            <person name="Lee Y.-H."/>
            <person name="Lindquist E."/>
            <person name="Lilly W."/>
            <person name="Lucas S."/>
            <person name="Morin E."/>
            <person name="Murat C."/>
            <person name="Oguiza J.A."/>
            <person name="Park J."/>
            <person name="Pisabarro A.G."/>
            <person name="Riley R."/>
            <person name="Rosling A."/>
            <person name="Salamov A."/>
            <person name="Schmidt O."/>
            <person name="Schmutz J."/>
            <person name="Skrede I."/>
            <person name="Stenlid J."/>
            <person name="Wiebenga A."/>
            <person name="Xie X."/>
            <person name="Kues U."/>
            <person name="Hibbett D.S."/>
            <person name="Hoffmeister D."/>
            <person name="Hogberg N."/>
            <person name="Martin F."/>
            <person name="Grigoriev I.V."/>
            <person name="Watkinson S.C."/>
        </authorList>
    </citation>
    <scope>NUCLEOTIDE SEQUENCE</scope>
    <source>
        <strain evidence="2">S7.9</strain>
    </source>
</reference>
<accession>F8P5U2</accession>
<sequence>MKGNEQFLNTLIRNNINALLIKQIIYSGNILKTYTEWKTRIITNDQLWRDQAENERMMKGMASGSSGSGNRGPNGRYRGEGASEKKAETMEEKKDGVMHQS</sequence>
<organism>
    <name type="scientific">Serpula lacrymans var. lacrymans (strain S7.9)</name>
    <name type="common">Dry rot fungus</name>
    <dbReference type="NCBI Taxonomy" id="578457"/>
    <lineage>
        <taxon>Eukaryota</taxon>
        <taxon>Fungi</taxon>
        <taxon>Dikarya</taxon>
        <taxon>Basidiomycota</taxon>
        <taxon>Agaricomycotina</taxon>
        <taxon>Agaricomycetes</taxon>
        <taxon>Agaricomycetidae</taxon>
        <taxon>Boletales</taxon>
        <taxon>Coniophorineae</taxon>
        <taxon>Serpulaceae</taxon>
        <taxon>Serpula</taxon>
    </lineage>
</organism>
<protein>
    <submittedName>
        <fullName evidence="2">Uncharacterized protein</fullName>
    </submittedName>
</protein>
<dbReference type="RefSeq" id="XP_007321765.1">
    <property type="nucleotide sequence ID" value="XM_007321703.1"/>
</dbReference>
<proteinExistence type="predicted"/>
<feature type="compositionally biased region" description="Basic and acidic residues" evidence="1">
    <location>
        <begin position="77"/>
        <end position="101"/>
    </location>
</feature>
<dbReference type="KEGG" id="sla:SERLADRAFT_441202"/>
<evidence type="ECO:0000256" key="1">
    <source>
        <dbReference type="SAM" id="MobiDB-lite"/>
    </source>
</evidence>
<feature type="region of interest" description="Disordered" evidence="1">
    <location>
        <begin position="58"/>
        <end position="101"/>
    </location>
</feature>
<dbReference type="OrthoDB" id="2645941at2759"/>
<name>F8P5U2_SERL9</name>